<dbReference type="Proteomes" id="UP000822271">
    <property type="component" value="Unassembled WGS sequence"/>
</dbReference>
<proteinExistence type="predicted"/>
<reference evidence="1" key="2">
    <citation type="journal article" date="2020" name="Front. Microbiol.">
        <title>Genetic Variants of the DSF Quorum Sensing System in Stenotrophomonas maltophilia Influence Virulence and Resistance Phenotypes Among Genotypically Diverse Clinical Isolates.</title>
        <authorList>
            <person name="Yero D."/>
            <person name="Huedo P."/>
            <person name="Conchillo-Sole O."/>
            <person name="Martinez-Servat S."/>
            <person name="Mamat U."/>
            <person name="Coves X."/>
            <person name="Llanas F."/>
            <person name="Roca I."/>
            <person name="Vila J."/>
            <person name="Schaible U.E."/>
            <person name="Daura X."/>
            <person name="Gibert I."/>
        </authorList>
    </citation>
    <scope>NUCLEOTIDE SEQUENCE</scope>
    <source>
        <strain evidence="1">OG156</strain>
    </source>
</reference>
<comment type="caution">
    <text evidence="1">The sequence shown here is derived from an EMBL/GenBank/DDBJ whole genome shotgun (WGS) entry which is preliminary data.</text>
</comment>
<reference evidence="1" key="1">
    <citation type="submission" date="2018-09" db="EMBL/GenBank/DDBJ databases">
        <authorList>
            <person name="Groschel M."/>
            <person name="Kohl T."/>
            <person name="Conchillo-Sole O."/>
            <person name="Mamat U."/>
            <person name="Yero D."/>
            <person name="Niemann S."/>
            <person name="Daura X."/>
            <person name="Gibert I."/>
        </authorList>
    </citation>
    <scope>NUCLEOTIDE SEQUENCE</scope>
    <source>
        <strain evidence="1">OG156</strain>
    </source>
</reference>
<organism evidence="1 2">
    <name type="scientific">Stenotrophomonas maltophilia</name>
    <name type="common">Pseudomonas maltophilia</name>
    <name type="synonym">Xanthomonas maltophilia</name>
    <dbReference type="NCBI Taxonomy" id="40324"/>
    <lineage>
        <taxon>Bacteria</taxon>
        <taxon>Pseudomonadati</taxon>
        <taxon>Pseudomonadota</taxon>
        <taxon>Gammaproteobacteria</taxon>
        <taxon>Lysobacterales</taxon>
        <taxon>Lysobacteraceae</taxon>
        <taxon>Stenotrophomonas</taxon>
        <taxon>Stenotrophomonas maltophilia group</taxon>
    </lineage>
</organism>
<name>A0AAW3S7C0_STEMA</name>
<accession>A0AAW3S7C0</accession>
<dbReference type="EMBL" id="RAUE01000024">
    <property type="protein sequence ID" value="MBA0312245.1"/>
    <property type="molecule type" value="Genomic_DNA"/>
</dbReference>
<evidence type="ECO:0000313" key="2">
    <source>
        <dbReference type="Proteomes" id="UP000822271"/>
    </source>
</evidence>
<sequence length="64" mass="6583">MATLALGVFKDLTPAAFALLPLGRVKAQFGNVSVQMDASEAEQLAQQLQAAANQLRAAQQGAAA</sequence>
<gene>
    <name evidence="1" type="ORF">D7Y33_14715</name>
</gene>
<protein>
    <submittedName>
        <fullName evidence="1">Uncharacterized protein</fullName>
    </submittedName>
</protein>
<evidence type="ECO:0000313" key="1">
    <source>
        <dbReference type="EMBL" id="MBA0312245.1"/>
    </source>
</evidence>
<dbReference type="AlphaFoldDB" id="A0AAW3S7C0"/>
<dbReference type="RefSeq" id="WP_180849097.1">
    <property type="nucleotide sequence ID" value="NZ_JAXAYW010000010.1"/>
</dbReference>